<proteinExistence type="predicted"/>
<dbReference type="AlphaFoldDB" id="A0A1M5CP51"/>
<feature type="transmembrane region" description="Helical" evidence="1">
    <location>
        <begin position="5"/>
        <end position="22"/>
    </location>
</feature>
<dbReference type="OrthoDB" id="9893828at2"/>
<keyword evidence="1" id="KW-1133">Transmembrane helix</keyword>
<evidence type="ECO:0000313" key="2">
    <source>
        <dbReference type="EMBL" id="SHF56192.1"/>
    </source>
</evidence>
<dbReference type="Proteomes" id="UP000184245">
    <property type="component" value="Unassembled WGS sequence"/>
</dbReference>
<feature type="transmembrane region" description="Helical" evidence="1">
    <location>
        <begin position="28"/>
        <end position="48"/>
    </location>
</feature>
<dbReference type="STRING" id="1122155.SAMN02745158_04219"/>
<protein>
    <submittedName>
        <fullName evidence="2">Uncharacterized protein</fullName>
    </submittedName>
</protein>
<gene>
    <name evidence="2" type="ORF">SAMN02745158_04219</name>
</gene>
<keyword evidence="3" id="KW-1185">Reference proteome</keyword>
<keyword evidence="1" id="KW-0812">Transmembrane</keyword>
<keyword evidence="1" id="KW-0472">Membrane</keyword>
<dbReference type="RefSeq" id="WP_072854737.1">
    <property type="nucleotide sequence ID" value="NZ_FQVI01000043.1"/>
</dbReference>
<organism evidence="2 3">
    <name type="scientific">Lactonifactor longoviformis DSM 17459</name>
    <dbReference type="NCBI Taxonomy" id="1122155"/>
    <lineage>
        <taxon>Bacteria</taxon>
        <taxon>Bacillati</taxon>
        <taxon>Bacillota</taxon>
        <taxon>Clostridia</taxon>
        <taxon>Eubacteriales</taxon>
        <taxon>Clostridiaceae</taxon>
        <taxon>Lactonifactor</taxon>
    </lineage>
</organism>
<accession>A0A1M5CP51</accession>
<evidence type="ECO:0000256" key="1">
    <source>
        <dbReference type="SAM" id="Phobius"/>
    </source>
</evidence>
<reference evidence="2 3" key="1">
    <citation type="submission" date="2016-11" db="EMBL/GenBank/DDBJ databases">
        <authorList>
            <person name="Jaros S."/>
            <person name="Januszkiewicz K."/>
            <person name="Wedrychowicz H."/>
        </authorList>
    </citation>
    <scope>NUCLEOTIDE SEQUENCE [LARGE SCALE GENOMIC DNA]</scope>
    <source>
        <strain evidence="2 3">DSM 17459</strain>
    </source>
</reference>
<evidence type="ECO:0000313" key="3">
    <source>
        <dbReference type="Proteomes" id="UP000184245"/>
    </source>
</evidence>
<dbReference type="EMBL" id="FQVI01000043">
    <property type="protein sequence ID" value="SHF56192.1"/>
    <property type="molecule type" value="Genomic_DNA"/>
</dbReference>
<sequence>MLFKNIIISILAVIAMMQTNFFHPSTNIQAVVTPIIWYFIIAGTLTWLDLQRLARKEREKNASENSENKK</sequence>
<name>A0A1M5CP51_9CLOT</name>